<evidence type="ECO:0000256" key="4">
    <source>
        <dbReference type="PROSITE-ProRule" id="PRU00335"/>
    </source>
</evidence>
<dbReference type="GO" id="GO:0000976">
    <property type="term" value="F:transcription cis-regulatory region binding"/>
    <property type="evidence" value="ECO:0007669"/>
    <property type="project" value="TreeGrafter"/>
</dbReference>
<organism evidence="7 8">
    <name type="scientific">Sandarakinorhabdus glacialis</name>
    <dbReference type="NCBI Taxonomy" id="1614636"/>
    <lineage>
        <taxon>Bacteria</taxon>
        <taxon>Pseudomonadati</taxon>
        <taxon>Pseudomonadota</taxon>
        <taxon>Alphaproteobacteria</taxon>
        <taxon>Sphingomonadales</taxon>
        <taxon>Sphingosinicellaceae</taxon>
        <taxon>Sandarakinorhabdus</taxon>
    </lineage>
</organism>
<feature type="DNA-binding region" description="H-T-H motif" evidence="4">
    <location>
        <begin position="41"/>
        <end position="60"/>
    </location>
</feature>
<dbReference type="EMBL" id="BMJM01000001">
    <property type="protein sequence ID" value="GGD98326.1"/>
    <property type="molecule type" value="Genomic_DNA"/>
</dbReference>
<dbReference type="GO" id="GO:0003700">
    <property type="term" value="F:DNA-binding transcription factor activity"/>
    <property type="evidence" value="ECO:0007669"/>
    <property type="project" value="TreeGrafter"/>
</dbReference>
<feature type="region of interest" description="Disordered" evidence="5">
    <location>
        <begin position="1"/>
        <end position="20"/>
    </location>
</feature>
<keyword evidence="8" id="KW-1185">Reference proteome</keyword>
<name>A0A917E349_9SPHN</name>
<evidence type="ECO:0000259" key="6">
    <source>
        <dbReference type="PROSITE" id="PS50977"/>
    </source>
</evidence>
<proteinExistence type="predicted"/>
<feature type="compositionally biased region" description="Basic and acidic residues" evidence="5">
    <location>
        <begin position="9"/>
        <end position="20"/>
    </location>
</feature>
<protein>
    <submittedName>
        <fullName evidence="7">Transcriptional regulator</fullName>
    </submittedName>
</protein>
<gene>
    <name evidence="7" type="ORF">GCM10011529_00450</name>
</gene>
<evidence type="ECO:0000256" key="5">
    <source>
        <dbReference type="SAM" id="MobiDB-lite"/>
    </source>
</evidence>
<dbReference type="Proteomes" id="UP000635071">
    <property type="component" value="Unassembled WGS sequence"/>
</dbReference>
<dbReference type="InterPro" id="IPR001647">
    <property type="entry name" value="HTH_TetR"/>
</dbReference>
<dbReference type="Gene3D" id="1.10.357.10">
    <property type="entry name" value="Tetracycline Repressor, domain 2"/>
    <property type="match status" value="1"/>
</dbReference>
<dbReference type="InterPro" id="IPR050109">
    <property type="entry name" value="HTH-type_TetR-like_transc_reg"/>
</dbReference>
<dbReference type="PANTHER" id="PTHR30055">
    <property type="entry name" value="HTH-TYPE TRANSCRIPTIONAL REGULATOR RUTR"/>
    <property type="match status" value="1"/>
</dbReference>
<evidence type="ECO:0000313" key="8">
    <source>
        <dbReference type="Proteomes" id="UP000635071"/>
    </source>
</evidence>
<dbReference type="PROSITE" id="PS50977">
    <property type="entry name" value="HTH_TETR_2"/>
    <property type="match status" value="1"/>
</dbReference>
<dbReference type="PANTHER" id="PTHR30055:SF234">
    <property type="entry name" value="HTH-TYPE TRANSCRIPTIONAL REGULATOR BETI"/>
    <property type="match status" value="1"/>
</dbReference>
<feature type="domain" description="HTH tetR-type" evidence="6">
    <location>
        <begin position="19"/>
        <end position="78"/>
    </location>
</feature>
<keyword evidence="3" id="KW-0804">Transcription</keyword>
<keyword evidence="2 4" id="KW-0238">DNA-binding</keyword>
<reference evidence="7" key="2">
    <citation type="submission" date="2020-09" db="EMBL/GenBank/DDBJ databases">
        <authorList>
            <person name="Sun Q."/>
            <person name="Zhou Y."/>
        </authorList>
    </citation>
    <scope>NUCLEOTIDE SEQUENCE</scope>
    <source>
        <strain evidence="7">CGMCC 1.15519</strain>
    </source>
</reference>
<comment type="caution">
    <text evidence="7">The sequence shown here is derived from an EMBL/GenBank/DDBJ whole genome shotgun (WGS) entry which is preliminary data.</text>
</comment>
<evidence type="ECO:0000256" key="3">
    <source>
        <dbReference type="ARBA" id="ARBA00023163"/>
    </source>
</evidence>
<evidence type="ECO:0000313" key="7">
    <source>
        <dbReference type="EMBL" id="GGD98326.1"/>
    </source>
</evidence>
<dbReference type="AlphaFoldDB" id="A0A917E349"/>
<keyword evidence="1" id="KW-0805">Transcription regulation</keyword>
<evidence type="ECO:0000256" key="2">
    <source>
        <dbReference type="ARBA" id="ARBA00023125"/>
    </source>
</evidence>
<reference evidence="7" key="1">
    <citation type="journal article" date="2014" name="Int. J. Syst. Evol. Microbiol.">
        <title>Complete genome sequence of Corynebacterium casei LMG S-19264T (=DSM 44701T), isolated from a smear-ripened cheese.</title>
        <authorList>
            <consortium name="US DOE Joint Genome Institute (JGI-PGF)"/>
            <person name="Walter F."/>
            <person name="Albersmeier A."/>
            <person name="Kalinowski J."/>
            <person name="Ruckert C."/>
        </authorList>
    </citation>
    <scope>NUCLEOTIDE SEQUENCE</scope>
    <source>
        <strain evidence="7">CGMCC 1.15519</strain>
    </source>
</reference>
<accession>A0A917E349</accession>
<dbReference type="InterPro" id="IPR009057">
    <property type="entry name" value="Homeodomain-like_sf"/>
</dbReference>
<evidence type="ECO:0000256" key="1">
    <source>
        <dbReference type="ARBA" id="ARBA00023015"/>
    </source>
</evidence>
<dbReference type="SUPFAM" id="SSF46689">
    <property type="entry name" value="Homeodomain-like"/>
    <property type="match status" value="1"/>
</dbReference>
<sequence>MTSQQRTEPSTDGRRRRSEVSRDRIVAAMLALVEEGAISPSAEDVAVRARVGLRSVFRHFSDMDNLYAEMTLRLAQGYETALAPFESSDWRGRLVEATERRTAIFERLLPFKRAADAHRHESPAIQSHHEGITLMLRTRLLALMPPHLENNTIVFESLDLLLSIDTWARLRFEQALTPEIARDVITAQIGLLIKEQAPLCPAQPN</sequence>